<feature type="transmembrane region" description="Helical" evidence="1">
    <location>
        <begin position="237"/>
        <end position="256"/>
    </location>
</feature>
<feature type="transmembrane region" description="Helical" evidence="1">
    <location>
        <begin position="164"/>
        <end position="189"/>
    </location>
</feature>
<dbReference type="GeneID" id="8861563"/>
<dbReference type="OrthoDB" id="10251563at2759"/>
<feature type="transmembrane region" description="Helical" evidence="1">
    <location>
        <begin position="133"/>
        <end position="152"/>
    </location>
</feature>
<evidence type="ECO:0000313" key="2">
    <source>
        <dbReference type="EMBL" id="EFC48576.1"/>
    </source>
</evidence>
<reference evidence="2 3" key="1">
    <citation type="journal article" date="2010" name="Cell">
        <title>The genome of Naegleria gruberi illuminates early eukaryotic versatility.</title>
        <authorList>
            <person name="Fritz-Laylin L.K."/>
            <person name="Prochnik S.E."/>
            <person name="Ginger M.L."/>
            <person name="Dacks J.B."/>
            <person name="Carpenter M.L."/>
            <person name="Field M.C."/>
            <person name="Kuo A."/>
            <person name="Paredez A."/>
            <person name="Chapman J."/>
            <person name="Pham J."/>
            <person name="Shu S."/>
            <person name="Neupane R."/>
            <person name="Cipriano M."/>
            <person name="Mancuso J."/>
            <person name="Tu H."/>
            <person name="Salamov A."/>
            <person name="Lindquist E."/>
            <person name="Shapiro H."/>
            <person name="Lucas S."/>
            <person name="Grigoriev I.V."/>
            <person name="Cande W.Z."/>
            <person name="Fulton C."/>
            <person name="Rokhsar D.S."/>
            <person name="Dawson S.C."/>
        </authorList>
    </citation>
    <scope>NUCLEOTIDE SEQUENCE [LARGE SCALE GENOMIC DNA]</scope>
    <source>
        <strain evidence="2 3">NEG-M</strain>
    </source>
</reference>
<proteinExistence type="predicted"/>
<evidence type="ECO:0000256" key="1">
    <source>
        <dbReference type="SAM" id="Phobius"/>
    </source>
</evidence>
<feature type="transmembrane region" description="Helical" evidence="1">
    <location>
        <begin position="12"/>
        <end position="34"/>
    </location>
</feature>
<dbReference type="RefSeq" id="XP_002681320.1">
    <property type="nucleotide sequence ID" value="XM_002681274.1"/>
</dbReference>
<dbReference type="KEGG" id="ngr:NAEGRDRAFT_78373"/>
<keyword evidence="1" id="KW-1133">Transmembrane helix</keyword>
<keyword evidence="1" id="KW-0472">Membrane</keyword>
<keyword evidence="1" id="KW-0812">Transmembrane</keyword>
<dbReference type="VEuPathDB" id="AmoebaDB:NAEGRDRAFT_78373"/>
<keyword evidence="3" id="KW-1185">Reference proteome</keyword>
<accession>D2V360</accession>
<evidence type="ECO:0000313" key="3">
    <source>
        <dbReference type="Proteomes" id="UP000006671"/>
    </source>
</evidence>
<dbReference type="InParanoid" id="D2V360"/>
<dbReference type="AlphaFoldDB" id="D2V360"/>
<protein>
    <submittedName>
        <fullName evidence="2">Uncharacterized protein</fullName>
    </submittedName>
</protein>
<dbReference type="OMA" id="NEYCETF"/>
<dbReference type="EMBL" id="GG738850">
    <property type="protein sequence ID" value="EFC48576.1"/>
    <property type="molecule type" value="Genomic_DNA"/>
</dbReference>
<gene>
    <name evidence="2" type="ORF">NAEGRDRAFT_78373</name>
</gene>
<name>D2V360_NAEGR</name>
<sequence length="279" mass="30807">MAKINKVVCANVCLSIVCVLGIMGAIALAALSIVDALDSDLSKLGVAFPDGFCKDTHLSERRPFSMTYKVVDGVNHTATTYKICADMLPGHLEGYNGTFCLYPPIPRDAEGNPVLSDMNFHCGFDLAVMFERFGFAAGFALGSLFILLWIVLTRKNIEKNSVKWVGRVFGGIHTVWTILSVAAGFYLMIRDAHRVQQSNEYCETFRQTYCNPVGFGDPIVGCTCNNLNYVGMPLLEAILIVIYTFSVISTIFRWFADYRAAKEGYTDLDAAVADLTRNQ</sequence>
<dbReference type="Proteomes" id="UP000006671">
    <property type="component" value="Unassembled WGS sequence"/>
</dbReference>
<organism evidence="3">
    <name type="scientific">Naegleria gruberi</name>
    <name type="common">Amoeba</name>
    <dbReference type="NCBI Taxonomy" id="5762"/>
    <lineage>
        <taxon>Eukaryota</taxon>
        <taxon>Discoba</taxon>
        <taxon>Heterolobosea</taxon>
        <taxon>Tetramitia</taxon>
        <taxon>Eutetramitia</taxon>
        <taxon>Vahlkampfiidae</taxon>
        <taxon>Naegleria</taxon>
    </lineage>
</organism>